<evidence type="ECO:0000313" key="2">
    <source>
        <dbReference type="Proteomes" id="UP001055811"/>
    </source>
</evidence>
<keyword evidence="2" id="KW-1185">Reference proteome</keyword>
<accession>A0ACB9F9B9</accession>
<reference evidence="1 2" key="2">
    <citation type="journal article" date="2022" name="Mol. Ecol. Resour.">
        <title>The genomes of chicory, endive, great burdock and yacon provide insights into Asteraceae paleo-polyploidization history and plant inulin production.</title>
        <authorList>
            <person name="Fan W."/>
            <person name="Wang S."/>
            <person name="Wang H."/>
            <person name="Wang A."/>
            <person name="Jiang F."/>
            <person name="Liu H."/>
            <person name="Zhao H."/>
            <person name="Xu D."/>
            <person name="Zhang Y."/>
        </authorList>
    </citation>
    <scope>NUCLEOTIDE SEQUENCE [LARGE SCALE GENOMIC DNA]</scope>
    <source>
        <strain evidence="2">cv. Punajuju</strain>
        <tissue evidence="1">Leaves</tissue>
    </source>
</reference>
<comment type="caution">
    <text evidence="1">The sequence shown here is derived from an EMBL/GenBank/DDBJ whole genome shotgun (WGS) entry which is preliminary data.</text>
</comment>
<dbReference type="Proteomes" id="UP001055811">
    <property type="component" value="Linkage Group LG03"/>
</dbReference>
<sequence>MQTRTPFSHKEMENASLNSPVGLTTPVRRVTTSSESHSDTSPTLTEVNTTTTTAADLPLRVIPGSYGIPFFGPIKDRLEYFYGTGGPDEFFRSRVEKFKSTVFRTNMPPGPFISSNPKVIVLLDAKSFPILFDVSKVEKKDLFTGTYMPSTKLTGGYRVLSYLDPSEPRHAQLKNLLFFMLKSSSSRVIPQFETTYTELFESLEVELAKNGKAPFNDVGEQAAFRFLGRAYFNANPEETKLGKDGPTLITKWVLFNLSPLLTAGLPWFLEEPLLHTFRLPSFLAKSSYQKLYDYFESVATTVIQQAEKSEIPKDEAVHNILFAVCFNTFGGIKILFPETLKWIGLAGENVQTRLAEEIRGAIKTYGDGKVTLSAIDQMPLMKSVVYECLRIDPPVPLQYGKAKRDLTVESHDAVFNVKEGEMLFGFQPFATKDPIIFDRPEEFIADRFVGDGEKLVKYVLWSNGPETESTTVDNKQCAGKDFVVLITRLFVVEIFRRYDSFTVDVGTSALGSSITVTSLKKASG</sequence>
<evidence type="ECO:0000313" key="1">
    <source>
        <dbReference type="EMBL" id="KAI3767262.1"/>
    </source>
</evidence>
<protein>
    <submittedName>
        <fullName evidence="1">Uncharacterized protein</fullName>
    </submittedName>
</protein>
<dbReference type="EMBL" id="CM042011">
    <property type="protein sequence ID" value="KAI3767262.1"/>
    <property type="molecule type" value="Genomic_DNA"/>
</dbReference>
<organism evidence="1 2">
    <name type="scientific">Cichorium intybus</name>
    <name type="common">Chicory</name>
    <dbReference type="NCBI Taxonomy" id="13427"/>
    <lineage>
        <taxon>Eukaryota</taxon>
        <taxon>Viridiplantae</taxon>
        <taxon>Streptophyta</taxon>
        <taxon>Embryophyta</taxon>
        <taxon>Tracheophyta</taxon>
        <taxon>Spermatophyta</taxon>
        <taxon>Magnoliopsida</taxon>
        <taxon>eudicotyledons</taxon>
        <taxon>Gunneridae</taxon>
        <taxon>Pentapetalae</taxon>
        <taxon>asterids</taxon>
        <taxon>campanulids</taxon>
        <taxon>Asterales</taxon>
        <taxon>Asteraceae</taxon>
        <taxon>Cichorioideae</taxon>
        <taxon>Cichorieae</taxon>
        <taxon>Cichoriinae</taxon>
        <taxon>Cichorium</taxon>
    </lineage>
</organism>
<proteinExistence type="predicted"/>
<reference evidence="2" key="1">
    <citation type="journal article" date="2022" name="Mol. Ecol. Resour.">
        <title>The genomes of chicory, endive, great burdock and yacon provide insights into Asteraceae palaeo-polyploidization history and plant inulin production.</title>
        <authorList>
            <person name="Fan W."/>
            <person name="Wang S."/>
            <person name="Wang H."/>
            <person name="Wang A."/>
            <person name="Jiang F."/>
            <person name="Liu H."/>
            <person name="Zhao H."/>
            <person name="Xu D."/>
            <person name="Zhang Y."/>
        </authorList>
    </citation>
    <scope>NUCLEOTIDE SEQUENCE [LARGE SCALE GENOMIC DNA]</scope>
    <source>
        <strain evidence="2">cv. Punajuju</strain>
    </source>
</reference>
<name>A0ACB9F9B9_CICIN</name>
<gene>
    <name evidence="1" type="ORF">L2E82_17351</name>
</gene>